<dbReference type="Proteomes" id="UP000597762">
    <property type="component" value="Unassembled WGS sequence"/>
</dbReference>
<gene>
    <name evidence="1" type="ORF">SPHA_49789</name>
</gene>
<dbReference type="OrthoDB" id="7480422at2759"/>
<organism evidence="1 2">
    <name type="scientific">Acanthosepion pharaonis</name>
    <name type="common">Pharaoh cuttlefish</name>
    <name type="synonym">Sepia pharaonis</name>
    <dbReference type="NCBI Taxonomy" id="158019"/>
    <lineage>
        <taxon>Eukaryota</taxon>
        <taxon>Metazoa</taxon>
        <taxon>Spiralia</taxon>
        <taxon>Lophotrochozoa</taxon>
        <taxon>Mollusca</taxon>
        <taxon>Cephalopoda</taxon>
        <taxon>Coleoidea</taxon>
        <taxon>Decapodiformes</taxon>
        <taxon>Sepiida</taxon>
        <taxon>Sepiina</taxon>
        <taxon>Sepiidae</taxon>
        <taxon>Acanthosepion</taxon>
    </lineage>
</organism>
<dbReference type="EMBL" id="CAHIKZ030002888">
    <property type="protein sequence ID" value="CAE1293373.1"/>
    <property type="molecule type" value="Genomic_DNA"/>
</dbReference>
<comment type="caution">
    <text evidence="1">The sequence shown here is derived from an EMBL/GenBank/DDBJ whole genome shotgun (WGS) entry which is preliminary data.</text>
</comment>
<sequence>MTSNRLWTGTGIGWFNASKTKLLSINHHRDPSLPPIRMSDAQLHERSSLRLLGLKLSIDLRWNKYIESIASSTARKVGSLCHARKFFSSESSLQIYNQPFAFAWSIAAIYELESLLFSLSHRRAVASLCPFYKYFHGNCSDEVFSLVPRLHEFKRSSRLASRSHPFTVETVKCSRFFYTNSFMSRTSRLWNSLPCFSDSYNPQLFKCNVSRCLDLSPILLFILSSSTPTCSRSNSL</sequence>
<name>A0A812DDC6_ACAPH</name>
<evidence type="ECO:0000313" key="2">
    <source>
        <dbReference type="Proteomes" id="UP000597762"/>
    </source>
</evidence>
<evidence type="ECO:0000313" key="1">
    <source>
        <dbReference type="EMBL" id="CAE1293373.1"/>
    </source>
</evidence>
<dbReference type="AlphaFoldDB" id="A0A812DDC6"/>
<accession>A0A812DDC6</accession>
<keyword evidence="2" id="KW-1185">Reference proteome</keyword>
<reference evidence="1" key="1">
    <citation type="submission" date="2021-01" db="EMBL/GenBank/DDBJ databases">
        <authorList>
            <person name="Li R."/>
            <person name="Bekaert M."/>
        </authorList>
    </citation>
    <scope>NUCLEOTIDE SEQUENCE</scope>
    <source>
        <strain evidence="1">Farmed</strain>
    </source>
</reference>
<proteinExistence type="predicted"/>
<protein>
    <submittedName>
        <fullName evidence="1">Uncharacterized protein</fullName>
    </submittedName>
</protein>